<dbReference type="EMBL" id="CAJNOQ010017291">
    <property type="protein sequence ID" value="CAF1396473.1"/>
    <property type="molecule type" value="Genomic_DNA"/>
</dbReference>
<feature type="non-terminal residue" evidence="7">
    <location>
        <position position="1"/>
    </location>
</feature>
<gene>
    <name evidence="7" type="ORF">GPM918_LOCUS33054</name>
    <name evidence="8" type="ORF">SRO942_LOCUS33728</name>
</gene>
<dbReference type="InterPro" id="IPR005135">
    <property type="entry name" value="Endo/exonuclease/phosphatase"/>
</dbReference>
<comment type="caution">
    <text evidence="7">The sequence shown here is derived from an EMBL/GenBank/DDBJ whole genome shotgun (WGS) entry which is preliminary data.</text>
</comment>
<evidence type="ECO:0000313" key="7">
    <source>
        <dbReference type="EMBL" id="CAF1396473.1"/>
    </source>
</evidence>
<dbReference type="Proteomes" id="UP000663829">
    <property type="component" value="Unassembled WGS sequence"/>
</dbReference>
<name>A0A815KHW5_9BILA</name>
<evidence type="ECO:0000256" key="2">
    <source>
        <dbReference type="ARBA" id="ARBA00012369"/>
    </source>
</evidence>
<sequence>VNILSYNIFMRPSGLFSNDQIPRANLIPLYLPDSDVIIFEEAFDAKARVIINNGLSSSHPYRTNISGPGAFLKLNGGVYMASKYPIVKTEYRRYGNDCAVDDCFSDKAVQYAKINLFNNGTMLHVFGTHAQAGSEVNRPPLRKNQFGKIREFISDCAIPHDELVIIAGDMNVDHRSVTISRVQEYLDTLNVLNAHPPLYVGPLNYTFDSTTNSYVKKGRQYLDYVLYSRDHKQPTYAEQRVIELKTNQPWKNDVSDLSDHYPVLAHYEF</sequence>
<evidence type="ECO:0000256" key="4">
    <source>
        <dbReference type="ARBA" id="ARBA00022801"/>
    </source>
</evidence>
<dbReference type="AlphaFoldDB" id="A0A815KHW5"/>
<dbReference type="InterPro" id="IPR017766">
    <property type="entry name" value="Sphingomyelinase/PLipase_C"/>
</dbReference>
<dbReference type="EC" id="3.1.4.12" evidence="2"/>
<dbReference type="SUPFAM" id="SSF56219">
    <property type="entry name" value="DNase I-like"/>
    <property type="match status" value="1"/>
</dbReference>
<dbReference type="InterPro" id="IPR036691">
    <property type="entry name" value="Endo/exonu/phosph_ase_sf"/>
</dbReference>
<dbReference type="EMBL" id="CAJOBC010082704">
    <property type="protein sequence ID" value="CAF4290605.1"/>
    <property type="molecule type" value="Genomic_DNA"/>
</dbReference>
<dbReference type="PANTHER" id="PTHR16320:SF23">
    <property type="entry name" value="SPHINGOMYELINASE C 1"/>
    <property type="match status" value="1"/>
</dbReference>
<evidence type="ECO:0000256" key="1">
    <source>
        <dbReference type="ARBA" id="ARBA00006335"/>
    </source>
</evidence>
<keyword evidence="3" id="KW-0732">Signal</keyword>
<evidence type="ECO:0000313" key="8">
    <source>
        <dbReference type="EMBL" id="CAF4290605.1"/>
    </source>
</evidence>
<organism evidence="7 9">
    <name type="scientific">Didymodactylos carnosus</name>
    <dbReference type="NCBI Taxonomy" id="1234261"/>
    <lineage>
        <taxon>Eukaryota</taxon>
        <taxon>Metazoa</taxon>
        <taxon>Spiralia</taxon>
        <taxon>Gnathifera</taxon>
        <taxon>Rotifera</taxon>
        <taxon>Eurotatoria</taxon>
        <taxon>Bdelloidea</taxon>
        <taxon>Philodinida</taxon>
        <taxon>Philodinidae</taxon>
        <taxon>Didymodactylos</taxon>
    </lineage>
</organism>
<dbReference type="Gene3D" id="3.60.10.10">
    <property type="entry name" value="Endonuclease/exonuclease/phosphatase"/>
    <property type="match status" value="1"/>
</dbReference>
<dbReference type="Pfam" id="PF03372">
    <property type="entry name" value="Exo_endo_phos"/>
    <property type="match status" value="1"/>
</dbReference>
<comment type="catalytic activity">
    <reaction evidence="5">
        <text>N-(hexadecanoyl)-sphing-4-enine-1-phosphocholine + H2O = N-hexadecanoylsphing-4-enine + phosphocholine + H(+)</text>
        <dbReference type="Rhea" id="RHEA:45644"/>
        <dbReference type="ChEBI" id="CHEBI:15377"/>
        <dbReference type="ChEBI" id="CHEBI:15378"/>
        <dbReference type="ChEBI" id="CHEBI:72959"/>
        <dbReference type="ChEBI" id="CHEBI:78646"/>
        <dbReference type="ChEBI" id="CHEBI:295975"/>
    </reaction>
    <physiologicalReaction direction="left-to-right" evidence="5">
        <dbReference type="Rhea" id="RHEA:45645"/>
    </physiologicalReaction>
</comment>
<evidence type="ECO:0000313" key="9">
    <source>
        <dbReference type="Proteomes" id="UP000663829"/>
    </source>
</evidence>
<dbReference type="CDD" id="cd09078">
    <property type="entry name" value="nSMase"/>
    <property type="match status" value="1"/>
</dbReference>
<feature type="domain" description="Endonuclease/exonuclease/phosphatase" evidence="6">
    <location>
        <begin position="25"/>
        <end position="260"/>
    </location>
</feature>
<accession>A0A815KHW5</accession>
<evidence type="ECO:0000256" key="3">
    <source>
        <dbReference type="ARBA" id="ARBA00022729"/>
    </source>
</evidence>
<keyword evidence="9" id="KW-1185">Reference proteome</keyword>
<proteinExistence type="inferred from homology"/>
<dbReference type="Proteomes" id="UP000681722">
    <property type="component" value="Unassembled WGS sequence"/>
</dbReference>
<comment type="similarity">
    <text evidence="1">Belongs to the neutral sphingomyelinase family.</text>
</comment>
<dbReference type="InterPro" id="IPR038772">
    <property type="entry name" value="Sph/SMPD2-like"/>
</dbReference>
<keyword evidence="4" id="KW-0378">Hydrolase</keyword>
<evidence type="ECO:0000259" key="6">
    <source>
        <dbReference type="Pfam" id="PF03372"/>
    </source>
</evidence>
<dbReference type="OrthoDB" id="10010057at2759"/>
<protein>
    <recommendedName>
        <fullName evidence="2">sphingomyelin phosphodiesterase</fullName>
        <ecNumber evidence="2">3.1.4.12</ecNumber>
    </recommendedName>
</protein>
<evidence type="ECO:0000256" key="5">
    <source>
        <dbReference type="ARBA" id="ARBA00049371"/>
    </source>
</evidence>
<dbReference type="PANTHER" id="PTHR16320">
    <property type="entry name" value="SPHINGOMYELINASE FAMILY MEMBER"/>
    <property type="match status" value="1"/>
</dbReference>
<reference evidence="7" key="1">
    <citation type="submission" date="2021-02" db="EMBL/GenBank/DDBJ databases">
        <authorList>
            <person name="Nowell W R."/>
        </authorList>
    </citation>
    <scope>NUCLEOTIDE SEQUENCE</scope>
</reference>
<dbReference type="GO" id="GO:0005576">
    <property type="term" value="C:extracellular region"/>
    <property type="evidence" value="ECO:0007669"/>
    <property type="project" value="InterPro"/>
</dbReference>
<dbReference type="GO" id="GO:0004767">
    <property type="term" value="F:sphingomyelin phosphodiesterase activity"/>
    <property type="evidence" value="ECO:0007669"/>
    <property type="project" value="UniProtKB-EC"/>
</dbReference>